<dbReference type="Pfam" id="PF13280">
    <property type="entry name" value="WYL"/>
    <property type="match status" value="1"/>
</dbReference>
<dbReference type="InterPro" id="IPR026881">
    <property type="entry name" value="WYL_dom"/>
</dbReference>
<dbReference type="Gene3D" id="1.10.10.10">
    <property type="entry name" value="Winged helix-like DNA-binding domain superfamily/Winged helix DNA-binding domain"/>
    <property type="match status" value="1"/>
</dbReference>
<dbReference type="PIRSF" id="PIRSF016838">
    <property type="entry name" value="PafC"/>
    <property type="match status" value="1"/>
</dbReference>
<evidence type="ECO:0000313" key="4">
    <source>
        <dbReference type="EMBL" id="CAJ1000752.1"/>
    </source>
</evidence>
<dbReference type="InterPro" id="IPR028349">
    <property type="entry name" value="PafC-like"/>
</dbReference>
<dbReference type="GO" id="GO:0003700">
    <property type="term" value="F:DNA-binding transcription factor activity"/>
    <property type="evidence" value="ECO:0007669"/>
    <property type="project" value="InterPro"/>
</dbReference>
<dbReference type="InterPro" id="IPR013196">
    <property type="entry name" value="HTH_11"/>
</dbReference>
<keyword evidence="2" id="KW-0804">Transcription</keyword>
<evidence type="ECO:0000313" key="5">
    <source>
        <dbReference type="Proteomes" id="UP001189619"/>
    </source>
</evidence>
<evidence type="ECO:0000259" key="3">
    <source>
        <dbReference type="PROSITE" id="PS51000"/>
    </source>
</evidence>
<accession>A0AA48M747</accession>
<dbReference type="KEGG" id="bayd:BSPP4475_00250"/>
<sequence length="342" mass="39544">MIVKRKMEPAQPVFDALLKFEKKEAVDVKKTDRMLAIVIELQRKGVLRAEDLACKFETSIRTIYRDIQALSEAGVPVAGAPGIGYSLMEGYFLPPVSFTEEEAVALLIGADFVKMGLDAEYAAKARSAKEKIEAILPEKVRKETERIRSTIRLLNEKGSKVRGQEKETFEQLRQAILRKRKIRFRYSKNLPGPDGNRHSERTVDPYGLVFSKGVWILVAFCELRQDIRHFRLSRIKELVVLEDSFRIVPGFSFQDHRPIDDRNVTVRMLVDHAIADRVQESDNFYMESFEPGEEGWLATFRVRRVEDLLQWTLGWGAAVRVLEPESLREQVREEIKKMIERY</sequence>
<dbReference type="EMBL" id="OY569118">
    <property type="protein sequence ID" value="CAJ1000752.1"/>
    <property type="molecule type" value="Genomic_DNA"/>
</dbReference>
<dbReference type="InterPro" id="IPR051534">
    <property type="entry name" value="CBASS_pafABC_assoc_protein"/>
</dbReference>
<dbReference type="InterPro" id="IPR001034">
    <property type="entry name" value="DeoR_HTH"/>
</dbReference>
<dbReference type="PROSITE" id="PS51000">
    <property type="entry name" value="HTH_DEOR_2"/>
    <property type="match status" value="1"/>
</dbReference>
<dbReference type="PROSITE" id="PS52050">
    <property type="entry name" value="WYL"/>
    <property type="match status" value="1"/>
</dbReference>
<dbReference type="InterPro" id="IPR057727">
    <property type="entry name" value="WCX_dom"/>
</dbReference>
<keyword evidence="5" id="KW-1185">Reference proteome</keyword>
<dbReference type="InterPro" id="IPR036388">
    <property type="entry name" value="WH-like_DNA-bd_sf"/>
</dbReference>
<dbReference type="InterPro" id="IPR036390">
    <property type="entry name" value="WH_DNA-bd_sf"/>
</dbReference>
<reference evidence="4" key="1">
    <citation type="submission" date="2023-07" db="EMBL/GenBank/DDBJ databases">
        <authorList>
            <person name="Ivanov I."/>
            <person name="Teneva D."/>
            <person name="Stoikov I."/>
        </authorList>
    </citation>
    <scope>NUCLEOTIDE SEQUENCE</scope>
    <source>
        <strain evidence="4">4475</strain>
    </source>
</reference>
<dbReference type="Pfam" id="PF25583">
    <property type="entry name" value="WCX"/>
    <property type="match status" value="1"/>
</dbReference>
<keyword evidence="1" id="KW-0805">Transcription regulation</keyword>
<dbReference type="SUPFAM" id="SSF46785">
    <property type="entry name" value="Winged helix' DNA-binding domain"/>
    <property type="match status" value="1"/>
</dbReference>
<name>A0AA48M747_9BACL</name>
<feature type="domain" description="HTH deoR-type" evidence="3">
    <location>
        <begin position="30"/>
        <end position="85"/>
    </location>
</feature>
<dbReference type="PANTHER" id="PTHR34580">
    <property type="match status" value="1"/>
</dbReference>
<dbReference type="Pfam" id="PF08279">
    <property type="entry name" value="HTH_11"/>
    <property type="match status" value="1"/>
</dbReference>
<dbReference type="PANTHER" id="PTHR34580:SF1">
    <property type="entry name" value="PROTEIN PAFC"/>
    <property type="match status" value="1"/>
</dbReference>
<evidence type="ECO:0000256" key="1">
    <source>
        <dbReference type="ARBA" id="ARBA00023015"/>
    </source>
</evidence>
<organism evidence="4 5">
    <name type="scientific">Brevibacillus aydinogluensis</name>
    <dbReference type="NCBI Taxonomy" id="927786"/>
    <lineage>
        <taxon>Bacteria</taxon>
        <taxon>Bacillati</taxon>
        <taxon>Bacillota</taxon>
        <taxon>Bacilli</taxon>
        <taxon>Bacillales</taxon>
        <taxon>Paenibacillaceae</taxon>
        <taxon>Brevibacillus</taxon>
    </lineage>
</organism>
<dbReference type="Proteomes" id="UP001189619">
    <property type="component" value="Chromosome"/>
</dbReference>
<dbReference type="AlphaFoldDB" id="A0AA48M747"/>
<evidence type="ECO:0000256" key="2">
    <source>
        <dbReference type="ARBA" id="ARBA00023163"/>
    </source>
</evidence>
<proteinExistence type="predicted"/>
<protein>
    <submittedName>
        <fullName evidence="4">YafY family transcriptional regulator</fullName>
    </submittedName>
</protein>
<gene>
    <name evidence="4" type="primary">yafY</name>
    <name evidence="4" type="ORF">BSPP4475_00250</name>
</gene>